<accession>A0A4R0MKW5</accession>
<evidence type="ECO:0008006" key="3">
    <source>
        <dbReference type="Google" id="ProtNLM"/>
    </source>
</evidence>
<dbReference type="OrthoDB" id="1095195at2"/>
<dbReference type="InterPro" id="IPR032183">
    <property type="entry name" value="PKD-like"/>
</dbReference>
<dbReference type="AlphaFoldDB" id="A0A4R0MKW5"/>
<keyword evidence="2" id="KW-1185">Reference proteome</keyword>
<dbReference type="EMBL" id="SJSK01000007">
    <property type="protein sequence ID" value="TCC87268.1"/>
    <property type="molecule type" value="Genomic_DNA"/>
</dbReference>
<dbReference type="Proteomes" id="UP000292884">
    <property type="component" value="Unassembled WGS sequence"/>
</dbReference>
<evidence type="ECO:0000313" key="1">
    <source>
        <dbReference type="EMBL" id="TCC87268.1"/>
    </source>
</evidence>
<dbReference type="Pfam" id="PF16407">
    <property type="entry name" value="PKD_2"/>
    <property type="match status" value="1"/>
</dbReference>
<comment type="caution">
    <text evidence="1">The sequence shown here is derived from an EMBL/GenBank/DDBJ whole genome shotgun (WGS) entry which is preliminary data.</text>
</comment>
<protein>
    <recommendedName>
        <fullName evidence="3">PKD-like family protein</fullName>
    </recommendedName>
</protein>
<sequence length="523" mass="58601">MRQVKSFTSNILNRQMSMYFLMKRETRSKCNQIKKTTMKQILIFTVAILLFGACKKDLGNYEYNPPSEPTIYNLKDTTINAVVGDTLTINPKVTFPDADPLKDLKFEWEIEIQEELRSIKISGYPLKMLYNLGTGVRRTKLHVTDQRNGLKYTIPFKINGTTQFTTGTIVLSVDNGVTKLSFIRPDKSVISNLYEGLNGKVLPINPLQLYHSKPLPYQPNNKEEIWVLCDDPAKESVILDGSTLLYRNPFSTQFFKTPSSINIGRIEGIQDMGIVAHGTINNKLYRGIMSTAPFVPDYGKFANSQDGDYLLSPDYALIFGQNNTGQSSSFYFGFDTKAKAFVSFDSGGEYRGTDYVLDNSISQPNSFDPRNIGPVQLLYMKPASGISYAFVKDAAGNIQELSFRIAMENYATRTLSPIYKRSFKGSSLVNPETKWQRSAVSVFYFSSNDKIYRYNPVNEDLVLLEGTYNGKKVTMLKLSADGTQLRAGYEGAILTLDVSVGKNGNITQTQTGIQGSVIDQVIK</sequence>
<organism evidence="1 2">
    <name type="scientific">Pedobacter frigiditerrae</name>
    <dbReference type="NCBI Taxonomy" id="2530452"/>
    <lineage>
        <taxon>Bacteria</taxon>
        <taxon>Pseudomonadati</taxon>
        <taxon>Bacteroidota</taxon>
        <taxon>Sphingobacteriia</taxon>
        <taxon>Sphingobacteriales</taxon>
        <taxon>Sphingobacteriaceae</taxon>
        <taxon>Pedobacter</taxon>
    </lineage>
</organism>
<evidence type="ECO:0000313" key="2">
    <source>
        <dbReference type="Proteomes" id="UP000292884"/>
    </source>
</evidence>
<name>A0A4R0MKW5_9SPHI</name>
<gene>
    <name evidence="1" type="ORF">EZ428_21425</name>
</gene>
<proteinExistence type="predicted"/>
<reference evidence="1 2" key="1">
    <citation type="submission" date="2019-02" db="EMBL/GenBank/DDBJ databases">
        <title>Pedobacter sp. RP-1-13 sp. nov., isolated from Arctic soil.</title>
        <authorList>
            <person name="Dahal R.H."/>
        </authorList>
    </citation>
    <scope>NUCLEOTIDE SEQUENCE [LARGE SCALE GENOMIC DNA]</scope>
    <source>
        <strain evidence="1 2">RP-1-13</strain>
    </source>
</reference>